<reference evidence="2" key="1">
    <citation type="submission" date="2017-01" db="EMBL/GenBank/DDBJ databases">
        <title>Comparative genomics of anhydrobiosis in the tardigrade Hypsibius dujardini.</title>
        <authorList>
            <person name="Yoshida Y."/>
            <person name="Koutsovoulos G."/>
            <person name="Laetsch D."/>
            <person name="Stevens L."/>
            <person name="Kumar S."/>
            <person name="Horikawa D."/>
            <person name="Ishino K."/>
            <person name="Komine S."/>
            <person name="Tomita M."/>
            <person name="Blaxter M."/>
            <person name="Arakawa K."/>
        </authorList>
    </citation>
    <scope>NUCLEOTIDE SEQUENCE [LARGE SCALE GENOMIC DNA]</scope>
    <source>
        <strain evidence="2">Z151</strain>
    </source>
</reference>
<evidence type="ECO:0000313" key="1">
    <source>
        <dbReference type="EMBL" id="OWA55010.1"/>
    </source>
</evidence>
<dbReference type="EMBL" id="MTYJ01000506">
    <property type="protein sequence ID" value="OWA55010.1"/>
    <property type="molecule type" value="Genomic_DNA"/>
</dbReference>
<keyword evidence="2" id="KW-1185">Reference proteome</keyword>
<gene>
    <name evidence="1" type="ORF">BV898_19395</name>
</gene>
<sequence length="282" mass="30739">MANAAVDGAVGANFNGELGENDGFFKGLLQATKDLDGGSKKESLVTVLKYVKDHSASAISAFSIVKTAVIAKMSEEPAQAVVKNILQVAARNNKWAGVVVSPAPPTNARSPHAVILKPANGANGPLSSAEFKKKMAAAIPREQRIVGMTELKPTRSGGFVAVCSDAASCEQIMQQMDARKEDLGLEQVTKSTNFDRLPKIIIRQVPKEYSEDEFRTEFCHATGVEMSRVRVVKKLWNETNVDRLNCAFVVEVEQAVREQMISRGKMMIGYETCYVADHEYGQ</sequence>
<organism evidence="1 2">
    <name type="scientific">Hypsibius exemplaris</name>
    <name type="common">Freshwater tardigrade</name>
    <dbReference type="NCBI Taxonomy" id="2072580"/>
    <lineage>
        <taxon>Eukaryota</taxon>
        <taxon>Metazoa</taxon>
        <taxon>Ecdysozoa</taxon>
        <taxon>Tardigrada</taxon>
        <taxon>Eutardigrada</taxon>
        <taxon>Parachela</taxon>
        <taxon>Hypsibioidea</taxon>
        <taxon>Hypsibiidae</taxon>
        <taxon>Hypsibius</taxon>
    </lineage>
</organism>
<protein>
    <submittedName>
        <fullName evidence="1">Uncharacterized protein</fullName>
    </submittedName>
</protein>
<comment type="caution">
    <text evidence="1">The sequence shown here is derived from an EMBL/GenBank/DDBJ whole genome shotgun (WGS) entry which is preliminary data.</text>
</comment>
<dbReference type="Proteomes" id="UP000192578">
    <property type="component" value="Unassembled WGS sequence"/>
</dbReference>
<dbReference type="AlphaFoldDB" id="A0A9X6RPK0"/>
<dbReference type="OrthoDB" id="7699172at2759"/>
<accession>A0A9X6RPK0</accession>
<evidence type="ECO:0000313" key="2">
    <source>
        <dbReference type="Proteomes" id="UP000192578"/>
    </source>
</evidence>
<name>A0A9X6RPK0_HYPEX</name>
<proteinExistence type="predicted"/>